<dbReference type="Gene3D" id="3.30.450.20">
    <property type="entry name" value="PAS domain"/>
    <property type="match status" value="2"/>
</dbReference>
<dbReference type="SMART" id="SM00388">
    <property type="entry name" value="HisKA"/>
    <property type="match status" value="1"/>
</dbReference>
<evidence type="ECO:0000256" key="3">
    <source>
        <dbReference type="ARBA" id="ARBA00004236"/>
    </source>
</evidence>
<evidence type="ECO:0000256" key="9">
    <source>
        <dbReference type="ARBA" id="ARBA00022777"/>
    </source>
</evidence>
<dbReference type="Gene3D" id="3.30.565.10">
    <property type="entry name" value="Histidine kinase-like ATPase, C-terminal domain"/>
    <property type="match status" value="1"/>
</dbReference>
<dbReference type="GO" id="GO:0005524">
    <property type="term" value="F:ATP binding"/>
    <property type="evidence" value="ECO:0007669"/>
    <property type="project" value="UniProtKB-KW"/>
</dbReference>
<evidence type="ECO:0000256" key="10">
    <source>
        <dbReference type="ARBA" id="ARBA00022840"/>
    </source>
</evidence>
<evidence type="ECO:0000256" key="1">
    <source>
        <dbReference type="ARBA" id="ARBA00000085"/>
    </source>
</evidence>
<dbReference type="CDD" id="cd00082">
    <property type="entry name" value="HisKA"/>
    <property type="match status" value="1"/>
</dbReference>
<keyword evidence="17" id="KW-1185">Reference proteome</keyword>
<dbReference type="PRINTS" id="PR00344">
    <property type="entry name" value="BCTRLSENSOR"/>
</dbReference>
<comment type="catalytic activity">
    <reaction evidence="1">
        <text>ATP + protein L-histidine = ADP + protein N-phospho-L-histidine.</text>
        <dbReference type="EC" id="2.7.13.3"/>
    </reaction>
</comment>
<dbReference type="Pfam" id="PF08448">
    <property type="entry name" value="PAS_4"/>
    <property type="match status" value="2"/>
</dbReference>
<dbReference type="PANTHER" id="PTHR42878:SF7">
    <property type="entry name" value="SENSOR HISTIDINE KINASE GLRK"/>
    <property type="match status" value="1"/>
</dbReference>
<dbReference type="InterPro" id="IPR004358">
    <property type="entry name" value="Sig_transdc_His_kin-like_C"/>
</dbReference>
<evidence type="ECO:0000256" key="13">
    <source>
        <dbReference type="ARBA" id="ARBA00023136"/>
    </source>
</evidence>
<dbReference type="AlphaFoldDB" id="A0A919N9Y2"/>
<accession>A0A919N9Y2</accession>
<keyword evidence="8" id="KW-0547">Nucleotide-binding</keyword>
<keyword evidence="9" id="KW-0418">Kinase</keyword>
<dbReference type="GO" id="GO:0030295">
    <property type="term" value="F:protein kinase activator activity"/>
    <property type="evidence" value="ECO:0007669"/>
    <property type="project" value="TreeGrafter"/>
</dbReference>
<dbReference type="GO" id="GO:0000156">
    <property type="term" value="F:phosphorelay response regulator activity"/>
    <property type="evidence" value="ECO:0007669"/>
    <property type="project" value="TreeGrafter"/>
</dbReference>
<evidence type="ECO:0000256" key="7">
    <source>
        <dbReference type="ARBA" id="ARBA00022692"/>
    </source>
</evidence>
<keyword evidence="6" id="KW-0808">Transferase</keyword>
<dbReference type="PANTHER" id="PTHR42878">
    <property type="entry name" value="TWO-COMPONENT HISTIDINE KINASE"/>
    <property type="match status" value="1"/>
</dbReference>
<keyword evidence="10" id="KW-0067">ATP-binding</keyword>
<proteinExistence type="predicted"/>
<dbReference type="InterPro" id="IPR005467">
    <property type="entry name" value="His_kinase_dom"/>
</dbReference>
<dbReference type="InterPro" id="IPR000014">
    <property type="entry name" value="PAS"/>
</dbReference>
<dbReference type="Proteomes" id="UP000629619">
    <property type="component" value="Unassembled WGS sequence"/>
</dbReference>
<evidence type="ECO:0000256" key="8">
    <source>
        <dbReference type="ARBA" id="ARBA00022741"/>
    </source>
</evidence>
<dbReference type="SUPFAM" id="SSF55781">
    <property type="entry name" value="GAF domain-like"/>
    <property type="match status" value="1"/>
</dbReference>
<evidence type="ECO:0000259" key="15">
    <source>
        <dbReference type="PROSITE" id="PS50109"/>
    </source>
</evidence>
<dbReference type="Pfam" id="PF02518">
    <property type="entry name" value="HATPase_c"/>
    <property type="match status" value="1"/>
</dbReference>
<keyword evidence="5" id="KW-0597">Phosphoprotein</keyword>
<dbReference type="GO" id="GO:0005886">
    <property type="term" value="C:plasma membrane"/>
    <property type="evidence" value="ECO:0007669"/>
    <property type="project" value="UniProtKB-SubCell"/>
</dbReference>
<comment type="caution">
    <text evidence="16">The sequence shown here is derived from an EMBL/GenBank/DDBJ whole genome shotgun (WGS) entry which is preliminary data.</text>
</comment>
<dbReference type="Pfam" id="PF00512">
    <property type="entry name" value="HisKA"/>
    <property type="match status" value="1"/>
</dbReference>
<dbReference type="GO" id="GO:0007234">
    <property type="term" value="P:osmosensory signaling via phosphorelay pathway"/>
    <property type="evidence" value="ECO:0007669"/>
    <property type="project" value="TreeGrafter"/>
</dbReference>
<dbReference type="SUPFAM" id="SSF55874">
    <property type="entry name" value="ATPase domain of HSP90 chaperone/DNA topoisomerase II/histidine kinase"/>
    <property type="match status" value="1"/>
</dbReference>
<dbReference type="InterPro" id="IPR003594">
    <property type="entry name" value="HATPase_dom"/>
</dbReference>
<dbReference type="SMART" id="SM00091">
    <property type="entry name" value="PAS"/>
    <property type="match status" value="2"/>
</dbReference>
<dbReference type="PROSITE" id="PS50109">
    <property type="entry name" value="HIS_KIN"/>
    <property type="match status" value="1"/>
</dbReference>
<organism evidence="16 17">
    <name type="scientific">Actinoplanes siamensis</name>
    <dbReference type="NCBI Taxonomy" id="1223317"/>
    <lineage>
        <taxon>Bacteria</taxon>
        <taxon>Bacillati</taxon>
        <taxon>Actinomycetota</taxon>
        <taxon>Actinomycetes</taxon>
        <taxon>Micromonosporales</taxon>
        <taxon>Micromonosporaceae</taxon>
        <taxon>Actinoplanes</taxon>
    </lineage>
</organism>
<dbReference type="InterPro" id="IPR003661">
    <property type="entry name" value="HisK_dim/P_dom"/>
</dbReference>
<dbReference type="SUPFAM" id="SSF55785">
    <property type="entry name" value="PYP-like sensor domain (PAS domain)"/>
    <property type="match status" value="2"/>
</dbReference>
<dbReference type="GO" id="GO:0000155">
    <property type="term" value="F:phosphorelay sensor kinase activity"/>
    <property type="evidence" value="ECO:0007669"/>
    <property type="project" value="InterPro"/>
</dbReference>
<dbReference type="InterPro" id="IPR035965">
    <property type="entry name" value="PAS-like_dom_sf"/>
</dbReference>
<protein>
    <recommendedName>
        <fullName evidence="14">Sensor-like histidine kinase SenX3</fullName>
        <ecNumber evidence="4">2.7.13.3</ecNumber>
    </recommendedName>
</protein>
<sequence length="643" mass="70066">MPVMSKLLAVDHRALFRSAPAALLALDTDLVIVEVSDAYLATTLRRREDLLGQPVFTAFPENPDAASDGVARLTASLDRVRREGVTDVMPVQKYDIALPGGGFEVRYWAPVNAPVFAADGRLSLFLHRVDDVTEYIRALDEGPVERLVDELRVRTVQMESEVFARRQAQERNVTLQAVVDALDTAVLACDPTGRPVLRNHAVRDLVGDLLDGRPAGDWPDQLRLPLTRALSGEPVRDAEVVLHLPGVPRRILRVHAHPLTGQSGLAAVVALRDVTGRSLAARLQEGELEVIHLIARGEPLHPVMRAIGESGGWTATEFWTVDDVTGALCLDAYWPEPPALCTELPERAWRAAAALWTTDPRTGAALVVPVPAGPKPLGVLVCRSDSADVPAELRTAVVTGIGARLGELLERRRAERLAAELDRTRDEYIALVGHELRTPLTSIQSYTDLMLDDPALDDEQREALEVMRRNTGRLRGIVMRLLDVAGMRWGHIELHRSATDLTEVVREAAAGRAHLMTDAPEPVIVSGDRERLREVVHELLDNAVTWAVPGTTIEVAVRAGERAGLIAVSNTGEPIPAGERGRLFDLFFRGEAARHQGVPGNGLGLTVARAIIEQHGGTLTVSETGETRTTFTVRLPARPPTLL</sequence>
<dbReference type="Gene3D" id="1.10.287.130">
    <property type="match status" value="1"/>
</dbReference>
<evidence type="ECO:0000256" key="2">
    <source>
        <dbReference type="ARBA" id="ARBA00004141"/>
    </source>
</evidence>
<reference evidence="16" key="1">
    <citation type="submission" date="2021-01" db="EMBL/GenBank/DDBJ databases">
        <title>Whole genome shotgun sequence of Actinoplanes siamensis NBRC 109076.</title>
        <authorList>
            <person name="Komaki H."/>
            <person name="Tamura T."/>
        </authorList>
    </citation>
    <scope>NUCLEOTIDE SEQUENCE</scope>
    <source>
        <strain evidence="16">NBRC 109076</strain>
    </source>
</reference>
<evidence type="ECO:0000313" key="16">
    <source>
        <dbReference type="EMBL" id="GIF06945.1"/>
    </source>
</evidence>
<dbReference type="InterPro" id="IPR050351">
    <property type="entry name" value="BphY/WalK/GraS-like"/>
</dbReference>
<gene>
    <name evidence="16" type="ORF">Asi03nite_44830</name>
</gene>
<keyword evidence="11" id="KW-1133">Transmembrane helix</keyword>
<keyword evidence="7" id="KW-0812">Transmembrane</keyword>
<dbReference type="SUPFAM" id="SSF47384">
    <property type="entry name" value="Homodimeric domain of signal transducing histidine kinase"/>
    <property type="match status" value="1"/>
</dbReference>
<evidence type="ECO:0000256" key="5">
    <source>
        <dbReference type="ARBA" id="ARBA00022553"/>
    </source>
</evidence>
<evidence type="ECO:0000256" key="11">
    <source>
        <dbReference type="ARBA" id="ARBA00022989"/>
    </source>
</evidence>
<evidence type="ECO:0000256" key="14">
    <source>
        <dbReference type="ARBA" id="ARBA00039401"/>
    </source>
</evidence>
<dbReference type="EC" id="2.7.13.3" evidence="4"/>
<dbReference type="FunFam" id="1.10.287.130:FF:000001">
    <property type="entry name" value="Two-component sensor histidine kinase"/>
    <property type="match status" value="1"/>
</dbReference>
<dbReference type="EMBL" id="BOMW01000043">
    <property type="protein sequence ID" value="GIF06945.1"/>
    <property type="molecule type" value="Genomic_DNA"/>
</dbReference>
<dbReference type="InterPro" id="IPR036097">
    <property type="entry name" value="HisK_dim/P_sf"/>
</dbReference>
<evidence type="ECO:0000256" key="12">
    <source>
        <dbReference type="ARBA" id="ARBA00023012"/>
    </source>
</evidence>
<comment type="subcellular location">
    <subcellularLocation>
        <location evidence="3">Cell membrane</location>
    </subcellularLocation>
    <subcellularLocation>
        <location evidence="2">Membrane</location>
        <topology evidence="2">Multi-pass membrane protein</topology>
    </subcellularLocation>
</comment>
<dbReference type="SMART" id="SM00387">
    <property type="entry name" value="HATPase_c"/>
    <property type="match status" value="1"/>
</dbReference>
<keyword evidence="13" id="KW-0472">Membrane</keyword>
<evidence type="ECO:0000256" key="6">
    <source>
        <dbReference type="ARBA" id="ARBA00022679"/>
    </source>
</evidence>
<evidence type="ECO:0000313" key="17">
    <source>
        <dbReference type="Proteomes" id="UP000629619"/>
    </source>
</evidence>
<dbReference type="InterPro" id="IPR013656">
    <property type="entry name" value="PAS_4"/>
</dbReference>
<evidence type="ECO:0000256" key="4">
    <source>
        <dbReference type="ARBA" id="ARBA00012438"/>
    </source>
</evidence>
<name>A0A919N9Y2_9ACTN</name>
<dbReference type="InterPro" id="IPR036890">
    <property type="entry name" value="HATPase_C_sf"/>
</dbReference>
<dbReference type="CDD" id="cd00075">
    <property type="entry name" value="HATPase"/>
    <property type="match status" value="1"/>
</dbReference>
<keyword evidence="12" id="KW-0902">Two-component regulatory system</keyword>
<feature type="domain" description="Histidine kinase" evidence="15">
    <location>
        <begin position="431"/>
        <end position="639"/>
    </location>
</feature>